<dbReference type="EMBL" id="BARV01031979">
    <property type="protein sequence ID" value="GAI43721.1"/>
    <property type="molecule type" value="Genomic_DNA"/>
</dbReference>
<gene>
    <name evidence="1" type="ORF">S06H3_50499</name>
</gene>
<proteinExistence type="predicted"/>
<sequence>EPLFQLNKDIIPEKIRDFTEKIMESKEIEIYTSKESTTKVIEGVKVVGEYTEINGEIIHVIAFKRQ</sequence>
<name>X1PMF9_9ZZZZ</name>
<dbReference type="AlphaFoldDB" id="X1PMF9"/>
<evidence type="ECO:0000313" key="1">
    <source>
        <dbReference type="EMBL" id="GAI43721.1"/>
    </source>
</evidence>
<organism evidence="1">
    <name type="scientific">marine sediment metagenome</name>
    <dbReference type="NCBI Taxonomy" id="412755"/>
    <lineage>
        <taxon>unclassified sequences</taxon>
        <taxon>metagenomes</taxon>
        <taxon>ecological metagenomes</taxon>
    </lineage>
</organism>
<accession>X1PMF9</accession>
<reference evidence="1" key="1">
    <citation type="journal article" date="2014" name="Front. Microbiol.">
        <title>High frequency of phylogenetically diverse reductive dehalogenase-homologous genes in deep subseafloor sedimentary metagenomes.</title>
        <authorList>
            <person name="Kawai M."/>
            <person name="Futagami T."/>
            <person name="Toyoda A."/>
            <person name="Takaki Y."/>
            <person name="Nishi S."/>
            <person name="Hori S."/>
            <person name="Arai W."/>
            <person name="Tsubouchi T."/>
            <person name="Morono Y."/>
            <person name="Uchiyama I."/>
            <person name="Ito T."/>
            <person name="Fujiyama A."/>
            <person name="Inagaki F."/>
            <person name="Takami H."/>
        </authorList>
    </citation>
    <scope>NUCLEOTIDE SEQUENCE</scope>
    <source>
        <strain evidence="1">Expedition CK06-06</strain>
    </source>
</reference>
<comment type="caution">
    <text evidence="1">The sequence shown here is derived from an EMBL/GenBank/DDBJ whole genome shotgun (WGS) entry which is preliminary data.</text>
</comment>
<feature type="non-terminal residue" evidence="1">
    <location>
        <position position="1"/>
    </location>
</feature>
<protein>
    <submittedName>
        <fullName evidence="1">Uncharacterized protein</fullName>
    </submittedName>
</protein>